<evidence type="ECO:0000313" key="2">
    <source>
        <dbReference type="Proteomes" id="UP000095743"/>
    </source>
</evidence>
<dbReference type="Proteomes" id="UP000095743">
    <property type="component" value="Chromosome"/>
</dbReference>
<dbReference type="SUPFAM" id="SSF55469">
    <property type="entry name" value="FMN-dependent nitroreductase-like"/>
    <property type="match status" value="1"/>
</dbReference>
<dbReference type="KEGG" id="gfe:Gferi_23160"/>
<dbReference type="OrthoDB" id="9814075at2"/>
<reference evidence="1 2" key="1">
    <citation type="submission" date="2016-09" db="EMBL/GenBank/DDBJ databases">
        <title>Genomic analysis reveals versatility of anaerobic energy metabolism of Geosporobacter ferrireducens IRF9 of phylum Firmicutes.</title>
        <authorList>
            <person name="Kim S.-J."/>
        </authorList>
    </citation>
    <scope>NUCLEOTIDE SEQUENCE [LARGE SCALE GENOMIC DNA]</scope>
    <source>
        <strain evidence="1 2">IRF9</strain>
    </source>
</reference>
<name>A0A1D8GMR5_9FIRM</name>
<sequence>MDRIYEDAALKMTEIGIGTCWIRGFFDRNLIRNVIEIKEGEINGCLHCFGIEKKAVKRKLRQSRNRRDWI</sequence>
<dbReference type="AlphaFoldDB" id="A0A1D8GMR5"/>
<dbReference type="Gene3D" id="3.40.109.10">
    <property type="entry name" value="NADH Oxidase"/>
    <property type="match status" value="1"/>
</dbReference>
<accession>A0A1D8GMR5</accession>
<dbReference type="STRING" id="1424294.Gferi_23160"/>
<gene>
    <name evidence="1" type="ORF">Gferi_23160</name>
</gene>
<organism evidence="1 2">
    <name type="scientific">Geosporobacter ferrireducens</name>
    <dbReference type="NCBI Taxonomy" id="1424294"/>
    <lineage>
        <taxon>Bacteria</taxon>
        <taxon>Bacillati</taxon>
        <taxon>Bacillota</taxon>
        <taxon>Clostridia</taxon>
        <taxon>Peptostreptococcales</taxon>
        <taxon>Thermotaleaceae</taxon>
        <taxon>Geosporobacter</taxon>
    </lineage>
</organism>
<proteinExistence type="predicted"/>
<dbReference type="EMBL" id="CP017269">
    <property type="protein sequence ID" value="AOT72185.1"/>
    <property type="molecule type" value="Genomic_DNA"/>
</dbReference>
<protein>
    <submittedName>
        <fullName evidence="1">Uncharacterized protein</fullName>
    </submittedName>
</protein>
<keyword evidence="2" id="KW-1185">Reference proteome</keyword>
<dbReference type="GO" id="GO:0016491">
    <property type="term" value="F:oxidoreductase activity"/>
    <property type="evidence" value="ECO:0007669"/>
    <property type="project" value="InterPro"/>
</dbReference>
<evidence type="ECO:0000313" key="1">
    <source>
        <dbReference type="EMBL" id="AOT72185.1"/>
    </source>
</evidence>
<dbReference type="InterPro" id="IPR000415">
    <property type="entry name" value="Nitroreductase-like"/>
</dbReference>
<dbReference type="RefSeq" id="WP_069980500.1">
    <property type="nucleotide sequence ID" value="NZ_CP017269.1"/>
</dbReference>